<evidence type="ECO:0000313" key="2">
    <source>
        <dbReference type="Proteomes" id="UP001335648"/>
    </source>
</evidence>
<reference evidence="1 2" key="1">
    <citation type="journal article" date="2023" name="Mol. Biol. Evol.">
        <title>Genomics of Secondarily Temperate Adaptation in the Only Non-Antarctic Icefish.</title>
        <authorList>
            <person name="Rivera-Colon A.G."/>
            <person name="Rayamajhi N."/>
            <person name="Minhas B.F."/>
            <person name="Madrigal G."/>
            <person name="Bilyk K.T."/>
            <person name="Yoon V."/>
            <person name="Hune M."/>
            <person name="Gregory S."/>
            <person name="Cheng C.H.C."/>
            <person name="Catchen J.M."/>
        </authorList>
    </citation>
    <scope>NUCLEOTIDE SEQUENCE [LARGE SCALE GENOMIC DNA]</scope>
    <source>
        <strain evidence="1">JC2023a</strain>
    </source>
</reference>
<keyword evidence="2" id="KW-1185">Reference proteome</keyword>
<dbReference type="EMBL" id="JAULUE010002053">
    <property type="protein sequence ID" value="KAK5896571.1"/>
    <property type="molecule type" value="Genomic_DNA"/>
</dbReference>
<protein>
    <submittedName>
        <fullName evidence="1">Uncharacterized protein</fullName>
    </submittedName>
</protein>
<dbReference type="AlphaFoldDB" id="A0AAN8GYZ2"/>
<name>A0AAN8GYZ2_9TELE</name>
<accession>A0AAN8GYZ2</accession>
<comment type="caution">
    <text evidence="1">The sequence shown here is derived from an EMBL/GenBank/DDBJ whole genome shotgun (WGS) entry which is preliminary data.</text>
</comment>
<dbReference type="Proteomes" id="UP001335648">
    <property type="component" value="Unassembled WGS sequence"/>
</dbReference>
<sequence>MLSVDFRQRQHSHVDAVLSFVQRYKRLLPVEDPRGQDRISGEFLEYHMLEEADIPDMVWKGAWGVLERKNTSTVWTWCGHM</sequence>
<evidence type="ECO:0000313" key="1">
    <source>
        <dbReference type="EMBL" id="KAK5896571.1"/>
    </source>
</evidence>
<gene>
    <name evidence="1" type="ORF">CesoFtcFv8_009714</name>
</gene>
<organism evidence="1 2">
    <name type="scientific">Champsocephalus esox</name>
    <name type="common">pike icefish</name>
    <dbReference type="NCBI Taxonomy" id="159716"/>
    <lineage>
        <taxon>Eukaryota</taxon>
        <taxon>Metazoa</taxon>
        <taxon>Chordata</taxon>
        <taxon>Craniata</taxon>
        <taxon>Vertebrata</taxon>
        <taxon>Euteleostomi</taxon>
        <taxon>Actinopterygii</taxon>
        <taxon>Neopterygii</taxon>
        <taxon>Teleostei</taxon>
        <taxon>Neoteleostei</taxon>
        <taxon>Acanthomorphata</taxon>
        <taxon>Eupercaria</taxon>
        <taxon>Perciformes</taxon>
        <taxon>Notothenioidei</taxon>
        <taxon>Channichthyidae</taxon>
        <taxon>Champsocephalus</taxon>
    </lineage>
</organism>
<proteinExistence type="predicted"/>